<organism evidence="8 9">
    <name type="scientific">Kutzneria chonburiensis</name>
    <dbReference type="NCBI Taxonomy" id="1483604"/>
    <lineage>
        <taxon>Bacteria</taxon>
        <taxon>Bacillati</taxon>
        <taxon>Actinomycetota</taxon>
        <taxon>Actinomycetes</taxon>
        <taxon>Pseudonocardiales</taxon>
        <taxon>Pseudonocardiaceae</taxon>
        <taxon>Kutzneria</taxon>
    </lineage>
</organism>
<keyword evidence="6" id="KW-0813">Transport</keyword>
<evidence type="ECO:0000256" key="4">
    <source>
        <dbReference type="ARBA" id="ARBA00023136"/>
    </source>
</evidence>
<reference evidence="8 9" key="1">
    <citation type="submission" date="2024-09" db="EMBL/GenBank/DDBJ databases">
        <authorList>
            <person name="Sun Q."/>
            <person name="Mori K."/>
        </authorList>
    </citation>
    <scope>NUCLEOTIDE SEQUENCE [LARGE SCALE GENOMIC DNA]</scope>
    <source>
        <strain evidence="8 9">TBRC 1432</strain>
    </source>
</reference>
<dbReference type="InterPro" id="IPR051784">
    <property type="entry name" value="Nod_factor_ABC_transporter"/>
</dbReference>
<sequence length="249" mass="26336">MIRRLGVITRRNLLHLRADREQLIAMLIQPVVFLVLFVSVFGGAVAGSSQRYLQFSLPGMLVQAVVFTGMQTAIGLNADFRGGIVDRFRSLRVPPAVLVGGRVLADAVRITAGATVLVGVGAVLGFRFAGGPAGTVAAVLLAILFGVVMCWPMAVVGLAVRDLESVQIVVFLVVLPLTFASSIFAPADSMPDWMRVVVGLNPVTSVVDTVRALMLGEPVGSSLALCVGWLAVVMAVSIPLVAVLFRRRC</sequence>
<dbReference type="Proteomes" id="UP001589810">
    <property type="component" value="Unassembled WGS sequence"/>
</dbReference>
<keyword evidence="9" id="KW-1185">Reference proteome</keyword>
<feature type="transmembrane region" description="Helical" evidence="6">
    <location>
        <begin position="166"/>
        <end position="185"/>
    </location>
</feature>
<feature type="transmembrane region" description="Helical" evidence="6">
    <location>
        <begin position="136"/>
        <end position="159"/>
    </location>
</feature>
<dbReference type="InterPro" id="IPR000412">
    <property type="entry name" value="ABC_2_transport"/>
</dbReference>
<evidence type="ECO:0000256" key="5">
    <source>
        <dbReference type="ARBA" id="ARBA00023251"/>
    </source>
</evidence>
<keyword evidence="5" id="KW-0046">Antibiotic resistance</keyword>
<dbReference type="Pfam" id="PF01061">
    <property type="entry name" value="ABC2_membrane"/>
    <property type="match status" value="1"/>
</dbReference>
<keyword evidence="2 6" id="KW-0812">Transmembrane</keyword>
<evidence type="ECO:0000256" key="1">
    <source>
        <dbReference type="ARBA" id="ARBA00004141"/>
    </source>
</evidence>
<accession>A0ABV6MR92</accession>
<evidence type="ECO:0000313" key="9">
    <source>
        <dbReference type="Proteomes" id="UP001589810"/>
    </source>
</evidence>
<keyword evidence="3 6" id="KW-1133">Transmembrane helix</keyword>
<evidence type="ECO:0000256" key="3">
    <source>
        <dbReference type="ARBA" id="ARBA00022989"/>
    </source>
</evidence>
<comment type="similarity">
    <text evidence="6">Belongs to the ABC-2 integral membrane protein family.</text>
</comment>
<protein>
    <recommendedName>
        <fullName evidence="6">Transport permease protein</fullName>
    </recommendedName>
</protein>
<dbReference type="PROSITE" id="PS51012">
    <property type="entry name" value="ABC_TM2"/>
    <property type="match status" value="1"/>
</dbReference>
<comment type="subcellular location">
    <subcellularLocation>
        <location evidence="6">Cell membrane</location>
        <topology evidence="6">Multi-pass membrane protein</topology>
    </subcellularLocation>
    <subcellularLocation>
        <location evidence="1">Membrane</location>
        <topology evidence="1">Multi-pass membrane protein</topology>
    </subcellularLocation>
</comment>
<dbReference type="InterPro" id="IPR047817">
    <property type="entry name" value="ABC2_TM_bact-type"/>
</dbReference>
<keyword evidence="4 6" id="KW-0472">Membrane</keyword>
<dbReference type="RefSeq" id="WP_273941088.1">
    <property type="nucleotide sequence ID" value="NZ_CP097263.1"/>
</dbReference>
<keyword evidence="6" id="KW-1003">Cell membrane</keyword>
<dbReference type="EMBL" id="JBHLUD010000004">
    <property type="protein sequence ID" value="MFC0542672.1"/>
    <property type="molecule type" value="Genomic_DNA"/>
</dbReference>
<feature type="domain" description="ABC transmembrane type-2" evidence="7">
    <location>
        <begin position="21"/>
        <end position="248"/>
    </location>
</feature>
<feature type="transmembrane region" description="Helical" evidence="6">
    <location>
        <begin position="21"/>
        <end position="41"/>
    </location>
</feature>
<evidence type="ECO:0000256" key="2">
    <source>
        <dbReference type="ARBA" id="ARBA00022692"/>
    </source>
</evidence>
<dbReference type="PANTHER" id="PTHR43229:SF2">
    <property type="entry name" value="NODULATION PROTEIN J"/>
    <property type="match status" value="1"/>
</dbReference>
<feature type="transmembrane region" description="Helical" evidence="6">
    <location>
        <begin position="61"/>
        <end position="80"/>
    </location>
</feature>
<proteinExistence type="inferred from homology"/>
<comment type="caution">
    <text evidence="8">The sequence shown here is derived from an EMBL/GenBank/DDBJ whole genome shotgun (WGS) entry which is preliminary data.</text>
</comment>
<dbReference type="PIRSF" id="PIRSF006648">
    <property type="entry name" value="DrrB"/>
    <property type="match status" value="1"/>
</dbReference>
<dbReference type="InterPro" id="IPR013525">
    <property type="entry name" value="ABC2_TM"/>
</dbReference>
<feature type="transmembrane region" description="Helical" evidence="6">
    <location>
        <begin position="110"/>
        <end position="130"/>
    </location>
</feature>
<dbReference type="PANTHER" id="PTHR43229">
    <property type="entry name" value="NODULATION PROTEIN J"/>
    <property type="match status" value="1"/>
</dbReference>
<evidence type="ECO:0000256" key="6">
    <source>
        <dbReference type="RuleBase" id="RU361157"/>
    </source>
</evidence>
<evidence type="ECO:0000313" key="8">
    <source>
        <dbReference type="EMBL" id="MFC0542672.1"/>
    </source>
</evidence>
<feature type="transmembrane region" description="Helical" evidence="6">
    <location>
        <begin position="222"/>
        <end position="245"/>
    </location>
</feature>
<evidence type="ECO:0000259" key="7">
    <source>
        <dbReference type="PROSITE" id="PS51012"/>
    </source>
</evidence>
<gene>
    <name evidence="8" type="ORF">ACFFH7_14340</name>
</gene>
<name>A0ABV6MR92_9PSEU</name>